<proteinExistence type="inferred from homology"/>
<comment type="caution">
    <text evidence="6">The sequence shown here is derived from an EMBL/GenBank/DDBJ whole genome shotgun (WGS) entry which is preliminary data.</text>
</comment>
<reference evidence="7" key="1">
    <citation type="journal article" date="2019" name="Int. J. Syst. Evol. Microbiol.">
        <title>The Global Catalogue of Microorganisms (GCM) 10K type strain sequencing project: providing services to taxonomists for standard genome sequencing and annotation.</title>
        <authorList>
            <consortium name="The Broad Institute Genomics Platform"/>
            <consortium name="The Broad Institute Genome Sequencing Center for Infectious Disease"/>
            <person name="Wu L."/>
            <person name="Ma J."/>
        </authorList>
    </citation>
    <scope>NUCLEOTIDE SEQUENCE [LARGE SCALE GENOMIC DNA]</scope>
    <source>
        <strain evidence="7">JCM 31037</strain>
    </source>
</reference>
<evidence type="ECO:0000256" key="2">
    <source>
        <dbReference type="ARBA" id="ARBA00022723"/>
    </source>
</evidence>
<evidence type="ECO:0000313" key="6">
    <source>
        <dbReference type="EMBL" id="MFD1321741.1"/>
    </source>
</evidence>
<sequence>MISQLSGNADLLAVARHWATHPETWPVSARFDPVDRWYARLAASVEHEVWLLTWLPGQGTDLHDHGGSSGAFVVVAGTLTEETVSGGRLRPARLDIGGGRRFGANYVHRVSNRGDRAATSVHVYRPKLTRMTNYHLVDGTLRAVEVAEAGVAW</sequence>
<name>A0ABW3YDJ7_9ACTN</name>
<dbReference type="InterPro" id="IPR014710">
    <property type="entry name" value="RmlC-like_jellyroll"/>
</dbReference>
<dbReference type="PANTHER" id="PTHR12918">
    <property type="entry name" value="CYSTEINE DIOXYGENASE"/>
    <property type="match status" value="1"/>
</dbReference>
<dbReference type="RefSeq" id="WP_377569998.1">
    <property type="nucleotide sequence ID" value="NZ_JBHTMP010000014.1"/>
</dbReference>
<evidence type="ECO:0000256" key="5">
    <source>
        <dbReference type="ARBA" id="ARBA00023004"/>
    </source>
</evidence>
<accession>A0ABW3YDJ7</accession>
<keyword evidence="7" id="KW-1185">Reference proteome</keyword>
<dbReference type="EMBL" id="JBHTMP010000014">
    <property type="protein sequence ID" value="MFD1321741.1"/>
    <property type="molecule type" value="Genomic_DNA"/>
</dbReference>
<dbReference type="InterPro" id="IPR010300">
    <property type="entry name" value="CDO_1"/>
</dbReference>
<keyword evidence="4" id="KW-0560">Oxidoreductase</keyword>
<dbReference type="Gene3D" id="2.60.120.10">
    <property type="entry name" value="Jelly Rolls"/>
    <property type="match status" value="1"/>
</dbReference>
<keyword evidence="5" id="KW-0408">Iron</keyword>
<comment type="similarity">
    <text evidence="1">Belongs to the cysteine dioxygenase family.</text>
</comment>
<organism evidence="6 7">
    <name type="scientific">Micromonospora sonneratiae</name>
    <dbReference type="NCBI Taxonomy" id="1184706"/>
    <lineage>
        <taxon>Bacteria</taxon>
        <taxon>Bacillati</taxon>
        <taxon>Actinomycetota</taxon>
        <taxon>Actinomycetes</taxon>
        <taxon>Micromonosporales</taxon>
        <taxon>Micromonosporaceae</taxon>
        <taxon>Micromonospora</taxon>
    </lineage>
</organism>
<dbReference type="GO" id="GO:0051213">
    <property type="term" value="F:dioxygenase activity"/>
    <property type="evidence" value="ECO:0007669"/>
    <property type="project" value="UniProtKB-KW"/>
</dbReference>
<evidence type="ECO:0000256" key="1">
    <source>
        <dbReference type="ARBA" id="ARBA00006622"/>
    </source>
</evidence>
<dbReference type="Proteomes" id="UP001597260">
    <property type="component" value="Unassembled WGS sequence"/>
</dbReference>
<evidence type="ECO:0000256" key="3">
    <source>
        <dbReference type="ARBA" id="ARBA00022964"/>
    </source>
</evidence>
<evidence type="ECO:0000256" key="4">
    <source>
        <dbReference type="ARBA" id="ARBA00023002"/>
    </source>
</evidence>
<dbReference type="InterPro" id="IPR011051">
    <property type="entry name" value="RmlC_Cupin_sf"/>
</dbReference>
<dbReference type="CDD" id="cd10548">
    <property type="entry name" value="cupin_CDO"/>
    <property type="match status" value="1"/>
</dbReference>
<keyword evidence="2" id="KW-0479">Metal-binding</keyword>
<dbReference type="Pfam" id="PF05995">
    <property type="entry name" value="CDO_I"/>
    <property type="match status" value="1"/>
</dbReference>
<dbReference type="PANTHER" id="PTHR12918:SF1">
    <property type="entry name" value="CYSTEINE DIOXYGENASE TYPE 1"/>
    <property type="match status" value="1"/>
</dbReference>
<keyword evidence="3 6" id="KW-0223">Dioxygenase</keyword>
<gene>
    <name evidence="6" type="ORF">ACFQ4H_11640</name>
</gene>
<dbReference type="SUPFAM" id="SSF51182">
    <property type="entry name" value="RmlC-like cupins"/>
    <property type="match status" value="1"/>
</dbReference>
<evidence type="ECO:0000313" key="7">
    <source>
        <dbReference type="Proteomes" id="UP001597260"/>
    </source>
</evidence>
<protein>
    <submittedName>
        <fullName evidence="6">Cysteine dioxygenase</fullName>
    </submittedName>
</protein>